<feature type="compositionally biased region" description="Basic and acidic residues" evidence="1">
    <location>
        <begin position="200"/>
        <end position="211"/>
    </location>
</feature>
<keyword evidence="2" id="KW-0732">Signal</keyword>
<feature type="region of interest" description="Disordered" evidence="1">
    <location>
        <begin position="199"/>
        <end position="220"/>
    </location>
</feature>
<accession>A0A8S9ZIX6</accession>
<gene>
    <name evidence="3" type="ORF">Mgra_00007316</name>
</gene>
<organism evidence="3 4">
    <name type="scientific">Meloidogyne graminicola</name>
    <dbReference type="NCBI Taxonomy" id="189291"/>
    <lineage>
        <taxon>Eukaryota</taxon>
        <taxon>Metazoa</taxon>
        <taxon>Ecdysozoa</taxon>
        <taxon>Nematoda</taxon>
        <taxon>Chromadorea</taxon>
        <taxon>Rhabditida</taxon>
        <taxon>Tylenchina</taxon>
        <taxon>Tylenchomorpha</taxon>
        <taxon>Tylenchoidea</taxon>
        <taxon>Meloidogynidae</taxon>
        <taxon>Meloidogyninae</taxon>
        <taxon>Meloidogyne</taxon>
    </lineage>
</organism>
<dbReference type="EMBL" id="JABEBT010000080">
    <property type="protein sequence ID" value="KAF7633278.1"/>
    <property type="molecule type" value="Genomic_DNA"/>
</dbReference>
<evidence type="ECO:0000256" key="2">
    <source>
        <dbReference type="SAM" id="SignalP"/>
    </source>
</evidence>
<dbReference type="AlphaFoldDB" id="A0A8S9ZIX6"/>
<dbReference type="OrthoDB" id="10592741at2759"/>
<comment type="caution">
    <text evidence="3">The sequence shown here is derived from an EMBL/GenBank/DDBJ whole genome shotgun (WGS) entry which is preliminary data.</text>
</comment>
<evidence type="ECO:0000313" key="4">
    <source>
        <dbReference type="Proteomes" id="UP000605970"/>
    </source>
</evidence>
<name>A0A8S9ZIX6_9BILA</name>
<feature type="non-terminal residue" evidence="3">
    <location>
        <position position="245"/>
    </location>
</feature>
<proteinExistence type="predicted"/>
<evidence type="ECO:0000313" key="3">
    <source>
        <dbReference type="EMBL" id="KAF7633278.1"/>
    </source>
</evidence>
<feature type="signal peptide" evidence="2">
    <location>
        <begin position="1"/>
        <end position="20"/>
    </location>
</feature>
<evidence type="ECO:0000256" key="1">
    <source>
        <dbReference type="SAM" id="MobiDB-lite"/>
    </source>
</evidence>
<dbReference type="Proteomes" id="UP000605970">
    <property type="component" value="Unassembled WGS sequence"/>
</dbReference>
<sequence>MKTLFILTLIIVLNLICCEAGKNKNKTKKVEKKNNVSLVNKPEVLPPSLLNDPSIKQTYNILKNNLDDWTGASDLKNYVEHPEEVEEYDAMINEAKENLLKENIMDYFFKQINRALQGRKLRYVRLIGPGSMNSHLNHHKYMEGNKGKIMKNALLLLQNTPKSSENYLYLYNKIIQQRAVYQFAVQLLTIEHFNRLQNQENKEETNKDKNKGKSVASSSENISEKIIGTFEDLFVNEKEKEYIEK</sequence>
<protein>
    <submittedName>
        <fullName evidence="3">Uncharacterized protein</fullName>
    </submittedName>
</protein>
<keyword evidence="4" id="KW-1185">Reference proteome</keyword>
<feature type="chain" id="PRO_5035900488" evidence="2">
    <location>
        <begin position="21"/>
        <end position="245"/>
    </location>
</feature>
<reference evidence="3" key="1">
    <citation type="journal article" date="2020" name="Ecol. Evol.">
        <title>Genome structure and content of the rice root-knot nematode (Meloidogyne graminicola).</title>
        <authorList>
            <person name="Phan N.T."/>
            <person name="Danchin E.G.J."/>
            <person name="Klopp C."/>
            <person name="Perfus-Barbeoch L."/>
            <person name="Kozlowski D.K."/>
            <person name="Koutsovoulos G.D."/>
            <person name="Lopez-Roques C."/>
            <person name="Bouchez O."/>
            <person name="Zahm M."/>
            <person name="Besnard G."/>
            <person name="Bellafiore S."/>
        </authorList>
    </citation>
    <scope>NUCLEOTIDE SEQUENCE</scope>
    <source>
        <strain evidence="3">VN-18</strain>
    </source>
</reference>